<dbReference type="Proteomes" id="UP001642464">
    <property type="component" value="Unassembled WGS sequence"/>
</dbReference>
<evidence type="ECO:0000313" key="2">
    <source>
        <dbReference type="EMBL" id="CAK9029550.1"/>
    </source>
</evidence>
<accession>A0ABP0KRR6</accession>
<feature type="compositionally biased region" description="Polar residues" evidence="1">
    <location>
        <begin position="559"/>
        <end position="569"/>
    </location>
</feature>
<protein>
    <submittedName>
        <fullName evidence="2">PH domain-containing protein</fullName>
    </submittedName>
</protein>
<feature type="region of interest" description="Disordered" evidence="1">
    <location>
        <begin position="541"/>
        <end position="569"/>
    </location>
</feature>
<proteinExistence type="predicted"/>
<comment type="caution">
    <text evidence="2">The sequence shown here is derived from an EMBL/GenBank/DDBJ whole genome shotgun (WGS) entry which is preliminary data.</text>
</comment>
<evidence type="ECO:0000313" key="3">
    <source>
        <dbReference type="Proteomes" id="UP001642464"/>
    </source>
</evidence>
<gene>
    <name evidence="2" type="ORF">SCF082_LOCUS18839</name>
</gene>
<feature type="non-terminal residue" evidence="2">
    <location>
        <position position="1"/>
    </location>
</feature>
<reference evidence="2 3" key="1">
    <citation type="submission" date="2024-02" db="EMBL/GenBank/DDBJ databases">
        <authorList>
            <person name="Chen Y."/>
            <person name="Shah S."/>
            <person name="Dougan E. K."/>
            <person name="Thang M."/>
            <person name="Chan C."/>
        </authorList>
    </citation>
    <scope>NUCLEOTIDE SEQUENCE [LARGE SCALE GENOMIC DNA]</scope>
</reference>
<sequence>LTEYEIDEAMDTFIAEHQLDQCQYWTPRWICDNAELWPAEAIPRIHNKWHQFPDKNQPRYGIIWEAQHWMAFTAQQRGDHLAIALYDGTHRAVTAYIDIFFNRVRQALSCSTYSITVLSHIQQPHGQHCGAIALLHLWAQFAPDIPLTAQHALSLYRHITGHRPDEAQHSLPTSTLTWSLSGAGPDIAQQLSKLLEDKGVPPSAKSDRAHQLISRIGADNTARILSGRNSWRNDVISSMVAIATPWASASTCVKLICGTGCPLESWKCLGSRTSCVGSSLVCSAALVVAFLFLACGMATPCLVAALMVMYCCFSSSVRIRMLTSGLLAAALRNNISAQALSILLLDQPSDDILAASGLEKIRFPALYTVTNEQILVFGAILNLGDLPIKRATHGPSSTPSTVTTAIIKFFVYKEQLNQSWADFVSAPVRALINLNKARYGVRVRKADEAKAWALLRPDTNFVDIQVQRIFEIGPIPHGTQKRQIETILKDWGWAGKVLQPGRGTPHSMTWYIGATDEPPMRVMQAFKQDVLINQIKQTDLGTPPPKVYTATRTQKHLRSTASNTSDPWLNATQDPWANYKSTAAPSASSGTDTKKHYHQLQEAIQKDIAAVVRQELAEQQSSEDATMSSTQTGRLEQLESTLQELSSQNKALKGWLHETQTKLGQHDMQMTQLKADLQHTNDHMQSQFNSMKCEISANFDN</sequence>
<keyword evidence="3" id="KW-1185">Reference proteome</keyword>
<dbReference type="EMBL" id="CAXAMM010012681">
    <property type="protein sequence ID" value="CAK9029550.1"/>
    <property type="molecule type" value="Genomic_DNA"/>
</dbReference>
<evidence type="ECO:0000256" key="1">
    <source>
        <dbReference type="SAM" id="MobiDB-lite"/>
    </source>
</evidence>
<organism evidence="2 3">
    <name type="scientific">Durusdinium trenchii</name>
    <dbReference type="NCBI Taxonomy" id="1381693"/>
    <lineage>
        <taxon>Eukaryota</taxon>
        <taxon>Sar</taxon>
        <taxon>Alveolata</taxon>
        <taxon>Dinophyceae</taxon>
        <taxon>Suessiales</taxon>
        <taxon>Symbiodiniaceae</taxon>
        <taxon>Durusdinium</taxon>
    </lineage>
</organism>
<name>A0ABP0KRR6_9DINO</name>